<dbReference type="InterPro" id="IPR051226">
    <property type="entry name" value="PP1_Regulatory_Subunit"/>
</dbReference>
<dbReference type="SMART" id="SM00248">
    <property type="entry name" value="ANK"/>
    <property type="match status" value="4"/>
</dbReference>
<dbReference type="STRING" id="30069.A0A182YD41"/>
<dbReference type="OMA" id="HEANKYA"/>
<dbReference type="Pfam" id="PF12796">
    <property type="entry name" value="Ank_2"/>
    <property type="match status" value="1"/>
</dbReference>
<feature type="compositionally biased region" description="Low complexity" evidence="5">
    <location>
        <begin position="342"/>
        <end position="359"/>
    </location>
</feature>
<feature type="region of interest" description="Disordered" evidence="5">
    <location>
        <begin position="715"/>
        <end position="746"/>
    </location>
</feature>
<comment type="similarity">
    <text evidence="3">Belongs to the NRARP family.</text>
</comment>
<feature type="region of interest" description="Disordered" evidence="5">
    <location>
        <begin position="1295"/>
        <end position="1407"/>
    </location>
</feature>
<evidence type="ECO:0000256" key="4">
    <source>
        <dbReference type="SAM" id="Coils"/>
    </source>
</evidence>
<dbReference type="FunFam" id="1.25.40.20:FF:000198">
    <property type="entry name" value="Myosin binding subunit, isoform P"/>
    <property type="match status" value="1"/>
</dbReference>
<dbReference type="GO" id="GO:0004857">
    <property type="term" value="F:enzyme inhibitor activity"/>
    <property type="evidence" value="ECO:0007669"/>
    <property type="project" value="TreeGrafter"/>
</dbReference>
<feature type="compositionally biased region" description="Low complexity" evidence="5">
    <location>
        <begin position="1521"/>
        <end position="1538"/>
    </location>
</feature>
<dbReference type="InterPro" id="IPR002110">
    <property type="entry name" value="Ankyrin_rpt"/>
</dbReference>
<feature type="compositionally biased region" description="Polar residues" evidence="5">
    <location>
        <begin position="579"/>
        <end position="599"/>
    </location>
</feature>
<feature type="compositionally biased region" description="Basic and acidic residues" evidence="5">
    <location>
        <begin position="1337"/>
        <end position="1348"/>
    </location>
</feature>
<feature type="compositionally biased region" description="Acidic residues" evidence="5">
    <location>
        <begin position="271"/>
        <end position="341"/>
    </location>
</feature>
<feature type="region of interest" description="Disordered" evidence="5">
    <location>
        <begin position="226"/>
        <end position="446"/>
    </location>
</feature>
<evidence type="ECO:0000256" key="5">
    <source>
        <dbReference type="SAM" id="MobiDB-lite"/>
    </source>
</evidence>
<feature type="domain" description="cGMP-dependent protein kinase interacting" evidence="7">
    <location>
        <begin position="1796"/>
        <end position="1824"/>
    </location>
</feature>
<feature type="region of interest" description="Disordered" evidence="5">
    <location>
        <begin position="804"/>
        <end position="1010"/>
    </location>
</feature>
<keyword evidence="4" id="KW-0175">Coiled coil</keyword>
<feature type="compositionally biased region" description="Low complexity" evidence="5">
    <location>
        <begin position="1623"/>
        <end position="1651"/>
    </location>
</feature>
<dbReference type="VEuPathDB" id="VectorBase:ASTE004897"/>
<evidence type="ECO:0000256" key="6">
    <source>
        <dbReference type="SAM" id="SignalP"/>
    </source>
</evidence>
<feature type="compositionally biased region" description="Basic residues" evidence="5">
    <location>
        <begin position="226"/>
        <end position="235"/>
    </location>
</feature>
<feature type="compositionally biased region" description="Low complexity" evidence="5">
    <location>
        <begin position="1349"/>
        <end position="1362"/>
    </location>
</feature>
<feature type="region of interest" description="Disordered" evidence="5">
    <location>
        <begin position="509"/>
        <end position="550"/>
    </location>
</feature>
<feature type="compositionally biased region" description="Low complexity" evidence="5">
    <location>
        <begin position="1501"/>
        <end position="1512"/>
    </location>
</feature>
<dbReference type="FunFam" id="1.25.40.20:FF:000283">
    <property type="entry name" value="Protein phosphatase 1 regulatory subunit"/>
    <property type="match status" value="1"/>
</dbReference>
<feature type="compositionally biased region" description="Polar residues" evidence="5">
    <location>
        <begin position="1300"/>
        <end position="1321"/>
    </location>
</feature>
<dbReference type="VEuPathDB" id="VectorBase:ASTEI06376"/>
<feature type="compositionally biased region" description="Basic residues" evidence="5">
    <location>
        <begin position="1363"/>
        <end position="1372"/>
    </location>
</feature>
<feature type="compositionally biased region" description="Low complexity" evidence="5">
    <location>
        <begin position="856"/>
        <end position="884"/>
    </location>
</feature>
<feature type="region of interest" description="Disordered" evidence="5">
    <location>
        <begin position="1445"/>
        <end position="1483"/>
    </location>
</feature>
<evidence type="ECO:0000256" key="3">
    <source>
        <dbReference type="ARBA" id="ARBA00038386"/>
    </source>
</evidence>
<feature type="compositionally biased region" description="Low complexity" evidence="5">
    <location>
        <begin position="1461"/>
        <end position="1481"/>
    </location>
</feature>
<keyword evidence="6" id="KW-0732">Signal</keyword>
<dbReference type="PROSITE" id="PS50088">
    <property type="entry name" value="ANK_REPEAT"/>
    <property type="match status" value="4"/>
</dbReference>
<reference evidence="9" key="1">
    <citation type="journal article" date="2014" name="Genome Biol.">
        <title>Genome analysis of a major urban malaria vector mosquito, Anopheles stephensi.</title>
        <authorList>
            <person name="Jiang X."/>
            <person name="Peery A."/>
            <person name="Hall A.B."/>
            <person name="Sharma A."/>
            <person name="Chen X.G."/>
            <person name="Waterhouse R.M."/>
            <person name="Komissarov A."/>
            <person name="Riehle M.M."/>
            <person name="Shouche Y."/>
            <person name="Sharakhova M.V."/>
            <person name="Lawson D."/>
            <person name="Pakpour N."/>
            <person name="Arensburger P."/>
            <person name="Davidson V.L."/>
            <person name="Eiglmeier K."/>
            <person name="Emrich S."/>
            <person name="George P."/>
            <person name="Kennedy R.C."/>
            <person name="Mane S.P."/>
            <person name="Maslen G."/>
            <person name="Oringanje C."/>
            <person name="Qi Y."/>
            <person name="Settlage R."/>
            <person name="Tojo M."/>
            <person name="Tubio J.M."/>
            <person name="Unger M.F."/>
            <person name="Wang B."/>
            <person name="Vernick K.D."/>
            <person name="Ribeiro J.M."/>
            <person name="James A.A."/>
            <person name="Michel K."/>
            <person name="Riehle M.A."/>
            <person name="Luckhart S."/>
            <person name="Sharakhov I.V."/>
            <person name="Tu Z."/>
        </authorList>
    </citation>
    <scope>NUCLEOTIDE SEQUENCE [LARGE SCALE GENOMIC DNA]</scope>
    <source>
        <strain evidence="9">Indian</strain>
    </source>
</reference>
<sequence length="1824" mass="194405">MFKFESWLTVFFLILPRQACIDDNLDMVEFLVQKGADVNRKDNEGWTPLHATASCGFLSIARYLIENGADLASINSDGELAVDLASSDAMEDLIQHHLDEQGIDCDEARQAEERIMLSDATKWLRTDSSDCDKAHPKTGATAIHVAAAKGYIGVLKLLLEGRGDIDRQDVDGWTPLHAAAYWGQKEATQMLLNASADIDIQNYSGQLAIDIAQDDIVPLLKDARKNVKRTKRRPPSHGNRITDNFETSTETPTKVIRVEMKPIDSNKEKEEEPEDEEESNEKDEEEEEETVDDTVDEELEEEEEEEEEEDDDEQEVDEDDEEKEEQVEADSEEEKEEEEENASVSSEPYSSSNPSADSSLTESETDELLPRPVPIISRPAPVPLTTQIVAPKPRVTETVPSATATTTAASNPPPPTAPWRRQRATPTPVPRQFYEDQQQPATVSRAADDVDYANLYYASKRNQVSEKENKPTEPDVILRRTQSFESDEKFYQRYAELRARIQANSCPHTILPSTPINTKTSTASNNNNNNNSSNTNNNNNNNTTTTTASAPASNISSYLVQRSASLKDHRTLSIVPPATGTTTAVSQATGNTTVSSGAVSSPPTNNSSSTPFGDRYRKRYEDQPEVVRKPPQTNNHNNNSTIADHHTTTTSVAGDVLPTTGSGGGGNNATTTAATTGTDTSKNHSLFELNRKYIEQAQKTKINNERNKFLSSLNEKRQQQLQEQQGQSGGGTADRTEATQAQASIEEPAEVKLIIATSTAAAPAPPTVDAHNPTATTPVTTSPSSNKLSPGNIFKNFFKSFVPPTRDEESETQRKAHAKRVRETRRSTQGVTLDEIKSAEQLVKKKNASGAGNEVTSTTTTTSSSPSSLSSSASPSFTTNNATTISGTAAINDRVPSVGDSTDQQQSGGGGNHVSEGSGKDSGSEVAVSASFTIAAPSSALDDGGDGGGGGGHRRHRRSVGAGGGNDEEEDDIKVSYTISAPVRPSSPGRRATVNNSKESTTDPPAAAGSDILGGTDADVPVVSATFHVPAVSEAGVVATTATIRTSGTAAGGVVSSSDSNTTTITNTTSASSNTNHNTAATYTKRSLFDIDNANSLTLAEKLRHEANKYAIAAVADGDLDSHSAVPRVPNSNSTTTNSGGESNSNSTNAPADNSAVSAAAAAAAVPPSPTLRKAADSGAASTTTGVTAERRPSWRLKVDGGSKFKLEDASTPNAATQSSSVASGSVYESVPATQATEHGLTTTKLTSSSALAQRRAQQQNGDSTTTTTTTGSSVAGSAIGSRPLSASGLAAGEQYNRVPGSNASSAGEPTTAANSGTDTSPLHHLRRPPKSTTAGEENKENDKENDSRTSSTTAQATQAVIQRRRRQKRRSTGVVSVGIEDLDPDRQDSPVDGEDKEPIVTRRASSLTRTIAPSSVNGVSGASSLASSYAGRSYTGPSGITGSSYGSSGSPLATNSYSASSSPYGTTVSTSSPSSRSLLSNGGTNGTYFDYSNLSRRDSYGGSSSSLAYKSPYKDKDRYGANSSSSYTTSAGSSGTSYKDRYVSPYTSYDNGITTASLSLSGLKRHHHLSSNGLSGSNTSLNNSYTPSYGSSLHAGSHHHSTGVGRSQSLRDHERRSRSRTRASQAASSAAAMSSYPSNSSLSRSYSTASIQSEGYETGSERGRSRVGSTASELDTANQPQDSTRENGGDCIDYKALYEQEKADNDKLKMSLRKKDEEVVTLKAALDRFTTATTKNNSLSELEKRERRAMERKMSEMEEELKLLQKYKTENERLRAENRALTRVVSKLTTSAQNQLLEALRTENQRLKDENGALIRVISKLSR</sequence>
<dbReference type="Pfam" id="PF15898">
    <property type="entry name" value="PRKG1_interact"/>
    <property type="match status" value="2"/>
</dbReference>
<evidence type="ECO:0000313" key="9">
    <source>
        <dbReference type="Proteomes" id="UP000076408"/>
    </source>
</evidence>
<dbReference type="EnsemblMetazoa" id="ASTEI06376-RA">
    <property type="protein sequence ID" value="ASTEI06376-PA"/>
    <property type="gene ID" value="ASTEI06376"/>
</dbReference>
<dbReference type="CDD" id="cd21930">
    <property type="entry name" value="IPD_PPP1R12"/>
    <property type="match status" value="1"/>
</dbReference>
<feature type="signal peptide" evidence="6">
    <location>
        <begin position="1"/>
        <end position="21"/>
    </location>
</feature>
<feature type="region of interest" description="Disordered" evidence="5">
    <location>
        <begin position="574"/>
        <end position="683"/>
    </location>
</feature>
<feature type="compositionally biased region" description="Polar residues" evidence="5">
    <location>
        <begin position="631"/>
        <end position="652"/>
    </location>
</feature>
<reference evidence="8" key="2">
    <citation type="submission" date="2020-05" db="UniProtKB">
        <authorList>
            <consortium name="EnsemblMetazoa"/>
        </authorList>
    </citation>
    <scope>IDENTIFICATION</scope>
    <source>
        <strain evidence="8">Indian</strain>
    </source>
</reference>
<accession>A0A182YD41</accession>
<feature type="compositionally biased region" description="Low complexity" evidence="5">
    <location>
        <begin position="1131"/>
        <end position="1166"/>
    </location>
</feature>
<feature type="region of interest" description="Disordered" evidence="5">
    <location>
        <begin position="1249"/>
        <end position="1281"/>
    </location>
</feature>
<evidence type="ECO:0000256" key="1">
    <source>
        <dbReference type="ARBA" id="ARBA00022473"/>
    </source>
</evidence>
<dbReference type="InterPro" id="IPR036770">
    <property type="entry name" value="Ankyrin_rpt-contain_sf"/>
</dbReference>
<dbReference type="InterPro" id="IPR031775">
    <property type="entry name" value="PRKG1_interact"/>
</dbReference>
<feature type="compositionally biased region" description="Low complexity" evidence="5">
    <location>
        <begin position="1177"/>
        <end position="1188"/>
    </location>
</feature>
<feature type="region of interest" description="Disordered" evidence="5">
    <location>
        <begin position="1121"/>
        <end position="1200"/>
    </location>
</feature>
<dbReference type="Gene3D" id="6.10.140.390">
    <property type="match status" value="1"/>
</dbReference>
<feature type="compositionally biased region" description="Basic and acidic residues" evidence="5">
    <location>
        <begin position="256"/>
        <end position="270"/>
    </location>
</feature>
<feature type="compositionally biased region" description="Low complexity" evidence="5">
    <location>
        <begin position="668"/>
        <end position="680"/>
    </location>
</feature>
<feature type="chain" id="PRO_5043635353" description="cGMP-dependent protein kinase interacting domain-containing protein" evidence="6">
    <location>
        <begin position="22"/>
        <end position="1824"/>
    </location>
</feature>
<feature type="compositionally biased region" description="Low complexity" evidence="5">
    <location>
        <begin position="517"/>
        <end position="550"/>
    </location>
</feature>
<proteinExistence type="inferred from homology"/>
<evidence type="ECO:0000256" key="2">
    <source>
        <dbReference type="ARBA" id="ARBA00022737"/>
    </source>
</evidence>
<keyword evidence="1" id="KW-0217">Developmental protein</keyword>
<feature type="compositionally biased region" description="Low complexity" evidence="5">
    <location>
        <begin position="1586"/>
        <end position="1596"/>
    </location>
</feature>
<keyword evidence="2" id="KW-0677">Repeat</keyword>
<feature type="region of interest" description="Disordered" evidence="5">
    <location>
        <begin position="1499"/>
        <end position="1540"/>
    </location>
</feature>
<feature type="compositionally biased region" description="Polar residues" evidence="5">
    <location>
        <begin position="239"/>
        <end position="252"/>
    </location>
</feature>
<feature type="region of interest" description="Disordered" evidence="5">
    <location>
        <begin position="761"/>
        <end position="790"/>
    </location>
</feature>
<feature type="compositionally biased region" description="Basic and acidic residues" evidence="5">
    <location>
        <begin position="619"/>
        <end position="628"/>
    </location>
</feature>
<dbReference type="SUPFAM" id="SSF48403">
    <property type="entry name" value="Ankyrin repeat"/>
    <property type="match status" value="1"/>
</dbReference>
<evidence type="ECO:0000259" key="7">
    <source>
        <dbReference type="Pfam" id="PF15898"/>
    </source>
</evidence>
<dbReference type="Gene3D" id="6.10.250.1820">
    <property type="match status" value="1"/>
</dbReference>
<feature type="compositionally biased region" description="Low complexity" evidence="5">
    <location>
        <begin position="600"/>
        <end position="611"/>
    </location>
</feature>
<evidence type="ECO:0000313" key="8">
    <source>
        <dbReference type="EnsemblMetazoa" id="ASTEI06376-PA"/>
    </source>
</evidence>
<dbReference type="Pfam" id="PF13637">
    <property type="entry name" value="Ank_4"/>
    <property type="match status" value="1"/>
</dbReference>
<dbReference type="Gene3D" id="1.25.40.20">
    <property type="entry name" value="Ankyrin repeat-containing domain"/>
    <property type="match status" value="2"/>
</dbReference>
<feature type="region of interest" description="Disordered" evidence="5">
    <location>
        <begin position="1586"/>
        <end position="1691"/>
    </location>
</feature>
<dbReference type="GO" id="GO:0005737">
    <property type="term" value="C:cytoplasm"/>
    <property type="evidence" value="ECO:0007669"/>
    <property type="project" value="TreeGrafter"/>
</dbReference>
<feature type="compositionally biased region" description="Low complexity" evidence="5">
    <location>
        <begin position="398"/>
        <end position="410"/>
    </location>
</feature>
<dbReference type="PANTHER" id="PTHR24179">
    <property type="entry name" value="PROTEIN PHOSPHATASE 1 REGULATORY SUBUNIT 12"/>
    <property type="match status" value="1"/>
</dbReference>
<feature type="domain" description="cGMP-dependent protein kinase interacting" evidence="7">
    <location>
        <begin position="1694"/>
        <end position="1790"/>
    </location>
</feature>
<organism evidence="8 9">
    <name type="scientific">Anopheles stephensi</name>
    <name type="common">Indo-Pakistan malaria mosquito</name>
    <dbReference type="NCBI Taxonomy" id="30069"/>
    <lineage>
        <taxon>Eukaryota</taxon>
        <taxon>Metazoa</taxon>
        <taxon>Ecdysozoa</taxon>
        <taxon>Arthropoda</taxon>
        <taxon>Hexapoda</taxon>
        <taxon>Insecta</taxon>
        <taxon>Pterygota</taxon>
        <taxon>Neoptera</taxon>
        <taxon>Endopterygota</taxon>
        <taxon>Diptera</taxon>
        <taxon>Nematocera</taxon>
        <taxon>Culicoidea</taxon>
        <taxon>Culicidae</taxon>
        <taxon>Anophelinae</taxon>
        <taxon>Anopheles</taxon>
    </lineage>
</organism>
<dbReference type="GO" id="GO:0019208">
    <property type="term" value="F:phosphatase regulator activity"/>
    <property type="evidence" value="ECO:0007669"/>
    <property type="project" value="TreeGrafter"/>
</dbReference>
<feature type="region of interest" description="Disordered" evidence="5">
    <location>
        <begin position="1205"/>
        <end position="1224"/>
    </location>
</feature>
<dbReference type="Proteomes" id="UP000076408">
    <property type="component" value="Unassembled WGS sequence"/>
</dbReference>
<feature type="coiled-coil region" evidence="4">
    <location>
        <begin position="1699"/>
        <end position="1818"/>
    </location>
</feature>
<feature type="compositionally biased region" description="Basic and acidic residues" evidence="5">
    <location>
        <begin position="1189"/>
        <end position="1200"/>
    </location>
</feature>
<keyword evidence="9" id="KW-1185">Reference proteome</keyword>
<feature type="compositionally biased region" description="Basic and acidic residues" evidence="5">
    <location>
        <begin position="805"/>
        <end position="814"/>
    </location>
</feature>
<dbReference type="GO" id="GO:0019901">
    <property type="term" value="F:protein kinase binding"/>
    <property type="evidence" value="ECO:0007669"/>
    <property type="project" value="InterPro"/>
</dbReference>
<dbReference type="VEuPathDB" id="VectorBase:ASTEI20_041129"/>
<dbReference type="PANTHER" id="PTHR24179:SF21">
    <property type="entry name" value="MYOSIN BINDING SUBUNIT, ISOFORM O"/>
    <property type="match status" value="1"/>
</dbReference>
<protein>
    <recommendedName>
        <fullName evidence="7">cGMP-dependent protein kinase interacting domain-containing protein</fullName>
    </recommendedName>
</protein>
<feature type="compositionally biased region" description="Low complexity" evidence="5">
    <location>
        <begin position="1249"/>
        <end position="1271"/>
    </location>
</feature>
<feature type="compositionally biased region" description="Low complexity" evidence="5">
    <location>
        <begin position="773"/>
        <end position="785"/>
    </location>
</feature>
<name>A0A182YD41_ANOST</name>
<feature type="compositionally biased region" description="Polar residues" evidence="5">
    <location>
        <begin position="1668"/>
        <end position="1683"/>
    </location>
</feature>
<feature type="compositionally biased region" description="Polar residues" evidence="5">
    <location>
        <begin position="993"/>
        <end position="1003"/>
    </location>
</feature>
<dbReference type="PROSITE" id="PS50297">
    <property type="entry name" value="ANK_REP_REGION"/>
    <property type="match status" value="3"/>
</dbReference>